<keyword evidence="4" id="KW-1185">Reference proteome</keyword>
<dbReference type="GO" id="GO:0140662">
    <property type="term" value="F:ATP-dependent protein folding chaperone"/>
    <property type="evidence" value="ECO:0007669"/>
    <property type="project" value="InterPro"/>
</dbReference>
<evidence type="ECO:0000256" key="2">
    <source>
        <dbReference type="ARBA" id="ARBA00022741"/>
    </source>
</evidence>
<comment type="similarity">
    <text evidence="1">Belongs to the heat shock protein 70 family.</text>
</comment>
<accession>A0A914PR93</accession>
<dbReference type="Gene3D" id="3.30.420.40">
    <property type="match status" value="1"/>
</dbReference>
<dbReference type="Proteomes" id="UP000887578">
    <property type="component" value="Unplaced"/>
</dbReference>
<protein>
    <submittedName>
        <fullName evidence="5">Uncharacterized protein</fullName>
    </submittedName>
</protein>
<sequence>MIIPVESNQKILKIRFWAVGEYYYPEMKITPELLNVGEITFTLKIDENFVVSYDFTVIETLESTQRRIKNFYANQKKLDTLYNIPQKDFINNLNINAVGIDLGMTRSCVGVNRTNGIELVAIDGSERQLPSYVSFKEKDPV</sequence>
<dbReference type="GO" id="GO:0005524">
    <property type="term" value="F:ATP binding"/>
    <property type="evidence" value="ECO:0007669"/>
    <property type="project" value="UniProtKB-KW"/>
</dbReference>
<dbReference type="FunFam" id="3.30.420.40:FF:000028">
    <property type="entry name" value="heat shock 70 kDa protein-like"/>
    <property type="match status" value="1"/>
</dbReference>
<dbReference type="SUPFAM" id="SSF53067">
    <property type="entry name" value="Actin-like ATPase domain"/>
    <property type="match status" value="1"/>
</dbReference>
<dbReference type="WBParaSite" id="PDA_v2.g20634.t1">
    <property type="protein sequence ID" value="PDA_v2.g20634.t1"/>
    <property type="gene ID" value="PDA_v2.g20634"/>
</dbReference>
<keyword evidence="2" id="KW-0547">Nucleotide-binding</keyword>
<keyword evidence="3" id="KW-0067">ATP-binding</keyword>
<reference evidence="5" key="1">
    <citation type="submission" date="2022-11" db="UniProtKB">
        <authorList>
            <consortium name="WormBaseParasite"/>
        </authorList>
    </citation>
    <scope>IDENTIFICATION</scope>
</reference>
<evidence type="ECO:0000313" key="4">
    <source>
        <dbReference type="Proteomes" id="UP000887578"/>
    </source>
</evidence>
<dbReference type="InterPro" id="IPR013126">
    <property type="entry name" value="Hsp_70_fam"/>
</dbReference>
<proteinExistence type="inferred from homology"/>
<organism evidence="4 5">
    <name type="scientific">Panagrolaimus davidi</name>
    <dbReference type="NCBI Taxonomy" id="227884"/>
    <lineage>
        <taxon>Eukaryota</taxon>
        <taxon>Metazoa</taxon>
        <taxon>Ecdysozoa</taxon>
        <taxon>Nematoda</taxon>
        <taxon>Chromadorea</taxon>
        <taxon>Rhabditida</taxon>
        <taxon>Tylenchina</taxon>
        <taxon>Panagrolaimomorpha</taxon>
        <taxon>Panagrolaimoidea</taxon>
        <taxon>Panagrolaimidae</taxon>
        <taxon>Panagrolaimus</taxon>
    </lineage>
</organism>
<dbReference type="PRINTS" id="PR00301">
    <property type="entry name" value="HEATSHOCK70"/>
</dbReference>
<evidence type="ECO:0000313" key="5">
    <source>
        <dbReference type="WBParaSite" id="PDA_v2.g20634.t1"/>
    </source>
</evidence>
<dbReference type="InterPro" id="IPR043129">
    <property type="entry name" value="ATPase_NBD"/>
</dbReference>
<evidence type="ECO:0000256" key="1">
    <source>
        <dbReference type="ARBA" id="ARBA00007381"/>
    </source>
</evidence>
<dbReference type="Pfam" id="PF00012">
    <property type="entry name" value="HSP70"/>
    <property type="match status" value="1"/>
</dbReference>
<evidence type="ECO:0000256" key="3">
    <source>
        <dbReference type="ARBA" id="ARBA00022840"/>
    </source>
</evidence>
<dbReference type="AlphaFoldDB" id="A0A914PR93"/>
<name>A0A914PR93_9BILA</name>